<reference evidence="2" key="3">
    <citation type="submission" date="2016-10" db="EMBL/GenBank/DDBJ databases">
        <authorList>
            <person name="de Groot N.N."/>
        </authorList>
    </citation>
    <scope>NUCLEOTIDE SEQUENCE [LARGE SCALE GENOMIC DNA]</scope>
    <source>
        <strain evidence="2">DSM 16632</strain>
    </source>
</reference>
<dbReference type="Proteomes" id="UP000066376">
    <property type="component" value="Chromosome"/>
</dbReference>
<reference evidence="1 3" key="1">
    <citation type="journal article" date="2016" name="Genome Announc.">
        <title>Draft Genome Sequence of the Rumen Methanogen Methanobrevibacter olleyae YLM1.</title>
        <authorList>
            <person name="Kelly W.J."/>
            <person name="Li D."/>
            <person name="Lambie S.C."/>
            <person name="Cox F."/>
            <person name="Attwood G.T."/>
            <person name="Altermann E."/>
            <person name="Leahy S.C."/>
        </authorList>
    </citation>
    <scope>NUCLEOTIDE SEQUENCE [LARGE SCALE GENOMIC DNA]</scope>
    <source>
        <strain evidence="1 3">YLM1</strain>
    </source>
</reference>
<dbReference type="EMBL" id="CP014265">
    <property type="protein sequence ID" value="AMK14857.1"/>
    <property type="molecule type" value="Genomic_DNA"/>
</dbReference>
<dbReference type="AlphaFoldDB" id="A0A126QYG7"/>
<evidence type="ECO:0000313" key="2">
    <source>
        <dbReference type="EMBL" id="SFL34494.1"/>
    </source>
</evidence>
<dbReference type="PATRIC" id="fig|294671.3.peg.298"/>
<dbReference type="EMBL" id="FOTL01000007">
    <property type="protein sequence ID" value="SFL34494.1"/>
    <property type="molecule type" value="Genomic_DNA"/>
</dbReference>
<gene>
    <name evidence="2" type="ORF">SAMN02910297_00628</name>
    <name evidence="1" type="ORF">YLM1_0297</name>
</gene>
<accession>A0A126QYG7</accession>
<dbReference type="RefSeq" id="WP_234970508.1">
    <property type="nucleotide sequence ID" value="NZ_CP014265.1"/>
</dbReference>
<dbReference type="Proteomes" id="UP000183442">
    <property type="component" value="Unassembled WGS sequence"/>
</dbReference>
<reference evidence="4" key="4">
    <citation type="submission" date="2016-10" db="EMBL/GenBank/DDBJ databases">
        <authorList>
            <person name="Varghese N."/>
        </authorList>
    </citation>
    <scope>NUCLEOTIDE SEQUENCE [LARGE SCALE GENOMIC DNA]</scope>
    <source>
        <strain evidence="4">DSM 16632</strain>
    </source>
</reference>
<dbReference type="KEGG" id="mol:YLM1_0297"/>
<sequence length="125" mass="14929">MALPPFPENRPRGQIKGMKFNKKEREGEIIFDHKEHKFCVKRGEEHYGKYDTIVEAYFVKKTLMEHEWDKACLIQNRRIKEDIFLNQKVKATRPQIHIKYCPQCGNKVKKEDKICKICGIKLHEN</sequence>
<proteinExistence type="predicted"/>
<evidence type="ECO:0000313" key="4">
    <source>
        <dbReference type="Proteomes" id="UP000183442"/>
    </source>
</evidence>
<dbReference type="GeneID" id="70079392"/>
<keyword evidence="3" id="KW-1185">Reference proteome</keyword>
<reference evidence="3" key="2">
    <citation type="submission" date="2016-02" db="EMBL/GenBank/DDBJ databases">
        <title>The draft genome sequence of the rumen methanogen Methanobrevibacter olleyae YLM1.</title>
        <authorList>
            <consortium name="New Zealand Agricultural Greenhouse Gas Research Centre/Pastoral Greenhouse Gas Research Consortium"/>
            <person name="Kelly W.J."/>
            <person name="Li D."/>
            <person name="Lambie S.C."/>
            <person name="Attwood G.T."/>
            <person name="Altermann E."/>
            <person name="Leahy S.C."/>
        </authorList>
    </citation>
    <scope>NUCLEOTIDE SEQUENCE [LARGE SCALE GENOMIC DNA]</scope>
    <source>
        <strain evidence="3">YLM1</strain>
    </source>
</reference>
<evidence type="ECO:0000313" key="3">
    <source>
        <dbReference type="Proteomes" id="UP000066376"/>
    </source>
</evidence>
<protein>
    <submittedName>
        <fullName evidence="2">Zinc-ribbon domain-containing protein</fullName>
    </submittedName>
</protein>
<organism evidence="1 3">
    <name type="scientific">Methanobrevibacter olleyae</name>
    <dbReference type="NCBI Taxonomy" id="294671"/>
    <lineage>
        <taxon>Archaea</taxon>
        <taxon>Methanobacteriati</taxon>
        <taxon>Methanobacteriota</taxon>
        <taxon>Methanomada group</taxon>
        <taxon>Methanobacteria</taxon>
        <taxon>Methanobacteriales</taxon>
        <taxon>Methanobacteriaceae</taxon>
        <taxon>Methanobrevibacter</taxon>
    </lineage>
</organism>
<name>A0A126QYG7_METOL</name>
<evidence type="ECO:0000313" key="1">
    <source>
        <dbReference type="EMBL" id="AMK14857.1"/>
    </source>
</evidence>